<protein>
    <submittedName>
        <fullName evidence="3">Uncharacterized protein DUF1648</fullName>
    </submittedName>
</protein>
<comment type="caution">
    <text evidence="3">The sequence shown here is derived from an EMBL/GenBank/DDBJ whole genome shotgun (WGS) entry which is preliminary data.</text>
</comment>
<feature type="transmembrane region" description="Helical" evidence="1">
    <location>
        <begin position="136"/>
        <end position="160"/>
    </location>
</feature>
<evidence type="ECO:0000259" key="2">
    <source>
        <dbReference type="Pfam" id="PF07853"/>
    </source>
</evidence>
<dbReference type="OrthoDB" id="3178004at2"/>
<feature type="transmembrane region" description="Helical" evidence="1">
    <location>
        <begin position="197"/>
        <end position="219"/>
    </location>
</feature>
<feature type="transmembrane region" description="Helical" evidence="1">
    <location>
        <begin position="103"/>
        <end position="124"/>
    </location>
</feature>
<evidence type="ECO:0000313" key="4">
    <source>
        <dbReference type="Proteomes" id="UP000317998"/>
    </source>
</evidence>
<keyword evidence="1" id="KW-1133">Transmembrane helix</keyword>
<proteinExistence type="predicted"/>
<dbReference type="RefSeq" id="WP_141879990.1">
    <property type="nucleotide sequence ID" value="NZ_VFOM01000001.1"/>
</dbReference>
<organism evidence="3 4">
    <name type="scientific">Homoserinimonas aerilata</name>
    <dbReference type="NCBI Taxonomy" id="1162970"/>
    <lineage>
        <taxon>Bacteria</taxon>
        <taxon>Bacillati</taxon>
        <taxon>Actinomycetota</taxon>
        <taxon>Actinomycetes</taxon>
        <taxon>Micrococcales</taxon>
        <taxon>Microbacteriaceae</taxon>
        <taxon>Homoserinimonas</taxon>
    </lineage>
</organism>
<keyword evidence="4" id="KW-1185">Reference proteome</keyword>
<evidence type="ECO:0000313" key="3">
    <source>
        <dbReference type="EMBL" id="TQL47773.1"/>
    </source>
</evidence>
<dbReference type="Pfam" id="PF07853">
    <property type="entry name" value="DUF1648"/>
    <property type="match status" value="1"/>
</dbReference>
<dbReference type="EMBL" id="VFOM01000001">
    <property type="protein sequence ID" value="TQL47773.1"/>
    <property type="molecule type" value="Genomic_DNA"/>
</dbReference>
<feature type="transmembrane region" description="Helical" evidence="1">
    <location>
        <begin position="63"/>
        <end position="91"/>
    </location>
</feature>
<gene>
    <name evidence="3" type="ORF">FB562_0843</name>
</gene>
<accession>A0A542YI56</accession>
<keyword evidence="1" id="KW-0472">Membrane</keyword>
<feature type="domain" description="DUF1648" evidence="2">
    <location>
        <begin position="31"/>
        <end position="76"/>
    </location>
</feature>
<dbReference type="AlphaFoldDB" id="A0A542YI56"/>
<feature type="transmembrane region" description="Helical" evidence="1">
    <location>
        <begin position="225"/>
        <end position="245"/>
    </location>
</feature>
<keyword evidence="1" id="KW-0812">Transmembrane</keyword>
<feature type="transmembrane region" description="Helical" evidence="1">
    <location>
        <begin position="20"/>
        <end position="43"/>
    </location>
</feature>
<evidence type="ECO:0000256" key="1">
    <source>
        <dbReference type="SAM" id="Phobius"/>
    </source>
</evidence>
<name>A0A542YI56_9MICO</name>
<dbReference type="Proteomes" id="UP000317998">
    <property type="component" value="Unassembled WGS sequence"/>
</dbReference>
<reference evidence="3 4" key="1">
    <citation type="submission" date="2019-06" db="EMBL/GenBank/DDBJ databases">
        <title>Sequencing the genomes of 1000 actinobacteria strains.</title>
        <authorList>
            <person name="Klenk H.-P."/>
        </authorList>
    </citation>
    <scope>NUCLEOTIDE SEQUENCE [LARGE SCALE GENOMIC DNA]</scope>
    <source>
        <strain evidence="3 4">DSM 26477</strain>
    </source>
</reference>
<dbReference type="InterPro" id="IPR012867">
    <property type="entry name" value="DUF1648"/>
</dbReference>
<sequence>MTQQASASLTDTARATRTRVLLVGVVVPVFIAAVATAICVAWLPELPDPIAIHWGANGQPDGYGSAWMSILMPLVLTIFFCGIAVASSWRLTPSGRIVWTQRFVLATGTWLAMLISVIAVGTLAQQRGLDDAAQTGTIGGIMAIGFGVATLLAVGAWFLLPAHDSARLNAAQAAEPLPAAPGELIAWSRTAHIATPALLILAGAILLVVGTVVVCAVAAPEGLAISVIALIVVLFLAAVTAMWRVTADRRGLTVRSVLGWPRQRIRLEDMTDVSVTTVDPMAEFGGWGWRWGGDRRSGVVLRHGSAIEVTRASGRRFVITVDDAETGASVLAALRARD</sequence>